<dbReference type="OMA" id="ENTNICR"/>
<dbReference type="InterPro" id="IPR001245">
    <property type="entry name" value="Ser-Thr/Tyr_kinase_cat_dom"/>
</dbReference>
<dbReference type="PIRSF" id="PIRSF000654">
    <property type="entry name" value="Integrin-linked_kinase"/>
    <property type="match status" value="1"/>
</dbReference>
<dbReference type="GO" id="GO:0007169">
    <property type="term" value="P:cell surface receptor protein tyrosine kinase signaling pathway"/>
    <property type="evidence" value="ECO:0007669"/>
    <property type="project" value="TreeGrafter"/>
</dbReference>
<accession>A0A0N5D0R7</accession>
<dbReference type="PROSITE" id="PS50011">
    <property type="entry name" value="PROTEIN_KINASE_DOM"/>
    <property type="match status" value="1"/>
</dbReference>
<dbReference type="OrthoDB" id="3256376at2759"/>
<dbReference type="InterPro" id="IPR050122">
    <property type="entry name" value="RTK"/>
</dbReference>
<proteinExistence type="predicted"/>
<dbReference type="InterPro" id="IPR008266">
    <property type="entry name" value="Tyr_kinase_AS"/>
</dbReference>
<dbReference type="STRING" id="103827.A0A0N5D0R7"/>
<dbReference type="PANTHER" id="PTHR24416:SF611">
    <property type="entry name" value="TYROSINE-PROTEIN KINASE TRANSMEMBRANE RECEPTOR ROR"/>
    <property type="match status" value="1"/>
</dbReference>
<dbReference type="EMBL" id="UYYF01004411">
    <property type="protein sequence ID" value="VDN03742.1"/>
    <property type="molecule type" value="Genomic_DNA"/>
</dbReference>
<dbReference type="WBParaSite" id="TCLT_0000640501-mRNA-1">
    <property type="protein sequence ID" value="TCLT_0000640501-mRNA-1"/>
    <property type="gene ID" value="TCLT_0000640501"/>
</dbReference>
<reference evidence="4" key="1">
    <citation type="submission" date="2017-02" db="UniProtKB">
        <authorList>
            <consortium name="WormBaseParasite"/>
        </authorList>
    </citation>
    <scope>IDENTIFICATION</scope>
</reference>
<evidence type="ECO:0000313" key="2">
    <source>
        <dbReference type="EMBL" id="VDN03742.1"/>
    </source>
</evidence>
<dbReference type="CDD" id="cd00192">
    <property type="entry name" value="PTKc"/>
    <property type="match status" value="1"/>
</dbReference>
<organism evidence="4">
    <name type="scientific">Thelazia callipaeda</name>
    <name type="common">Oriental eyeworm</name>
    <name type="synonym">Parasitic nematode</name>
    <dbReference type="NCBI Taxonomy" id="103827"/>
    <lineage>
        <taxon>Eukaryota</taxon>
        <taxon>Metazoa</taxon>
        <taxon>Ecdysozoa</taxon>
        <taxon>Nematoda</taxon>
        <taxon>Chromadorea</taxon>
        <taxon>Rhabditida</taxon>
        <taxon>Spirurina</taxon>
        <taxon>Spiruromorpha</taxon>
        <taxon>Thelazioidea</taxon>
        <taxon>Thelaziidae</taxon>
        <taxon>Thelazia</taxon>
    </lineage>
</organism>
<dbReference type="PANTHER" id="PTHR24416">
    <property type="entry name" value="TYROSINE-PROTEIN KINASE RECEPTOR"/>
    <property type="match status" value="1"/>
</dbReference>
<dbReference type="GO" id="GO:0004714">
    <property type="term" value="F:transmembrane receptor protein tyrosine kinase activity"/>
    <property type="evidence" value="ECO:0007669"/>
    <property type="project" value="TreeGrafter"/>
</dbReference>
<name>A0A0N5D0R7_THECL</name>
<dbReference type="Gene3D" id="1.10.510.10">
    <property type="entry name" value="Transferase(Phosphotransferase) domain 1"/>
    <property type="match status" value="1"/>
</dbReference>
<dbReference type="Pfam" id="PF07714">
    <property type="entry name" value="PK_Tyr_Ser-Thr"/>
    <property type="match status" value="1"/>
</dbReference>
<feature type="domain" description="Protein kinase" evidence="1">
    <location>
        <begin position="1"/>
        <end position="216"/>
    </location>
</feature>
<dbReference type="Proteomes" id="UP000276776">
    <property type="component" value="Unassembled WGS sequence"/>
</dbReference>
<sequence length="224" mass="25890">MHCLAELKNEAMIMSLYHHRRIIEFYGISADKIPMIVMEYCPGGSLDLHLQKFKEEISTAERIAYIFEISDGMRYLERKKCIHRDLATRNILISSTGSLKISDFGLSIGQGIQTQKQSTHIHIPVRWMAPETLTRSPVYSPKSDVWSFGIVMYEIFNCGLKPWPEKPAKWIATKIRKGVAPEMPRRTPRLLREIASACFHLKPENRPTFRQVAILFENTNICRL</sequence>
<dbReference type="SUPFAM" id="SSF56112">
    <property type="entry name" value="Protein kinase-like (PK-like)"/>
    <property type="match status" value="1"/>
</dbReference>
<dbReference type="InterPro" id="IPR011009">
    <property type="entry name" value="Kinase-like_dom_sf"/>
</dbReference>
<dbReference type="PROSITE" id="PS00109">
    <property type="entry name" value="PROTEIN_KINASE_TYR"/>
    <property type="match status" value="1"/>
</dbReference>
<evidence type="ECO:0000259" key="1">
    <source>
        <dbReference type="PROSITE" id="PS50011"/>
    </source>
</evidence>
<dbReference type="AlphaFoldDB" id="A0A0N5D0R7"/>
<dbReference type="GO" id="GO:0005524">
    <property type="term" value="F:ATP binding"/>
    <property type="evidence" value="ECO:0007669"/>
    <property type="project" value="InterPro"/>
</dbReference>
<reference evidence="2 3" key="2">
    <citation type="submission" date="2018-11" db="EMBL/GenBank/DDBJ databases">
        <authorList>
            <consortium name="Pathogen Informatics"/>
        </authorList>
    </citation>
    <scope>NUCLEOTIDE SEQUENCE [LARGE SCALE GENOMIC DNA]</scope>
</reference>
<evidence type="ECO:0000313" key="4">
    <source>
        <dbReference type="WBParaSite" id="TCLT_0000640501-mRNA-1"/>
    </source>
</evidence>
<dbReference type="GO" id="GO:0005886">
    <property type="term" value="C:plasma membrane"/>
    <property type="evidence" value="ECO:0007669"/>
    <property type="project" value="TreeGrafter"/>
</dbReference>
<protein>
    <submittedName>
        <fullName evidence="4">Protein kinase domain-containing protein</fullName>
    </submittedName>
</protein>
<keyword evidence="3" id="KW-1185">Reference proteome</keyword>
<gene>
    <name evidence="2" type="ORF">TCLT_LOCUS6394</name>
</gene>
<dbReference type="InterPro" id="IPR000719">
    <property type="entry name" value="Prot_kinase_dom"/>
</dbReference>
<dbReference type="GO" id="GO:0043235">
    <property type="term" value="C:receptor complex"/>
    <property type="evidence" value="ECO:0007669"/>
    <property type="project" value="TreeGrafter"/>
</dbReference>
<dbReference type="SMART" id="SM00219">
    <property type="entry name" value="TyrKc"/>
    <property type="match status" value="1"/>
</dbReference>
<evidence type="ECO:0000313" key="3">
    <source>
        <dbReference type="Proteomes" id="UP000276776"/>
    </source>
</evidence>
<dbReference type="PRINTS" id="PR00109">
    <property type="entry name" value="TYRKINASE"/>
</dbReference>
<dbReference type="InterPro" id="IPR020635">
    <property type="entry name" value="Tyr_kinase_cat_dom"/>
</dbReference>